<keyword evidence="3 7" id="KW-0375">Hydrogen ion transport</keyword>
<evidence type="ECO:0000313" key="8">
    <source>
        <dbReference type="EMBL" id="MBS4538324.1"/>
    </source>
</evidence>
<dbReference type="InterPro" id="IPR026015">
    <property type="entry name" value="ATP_synth_OSCP/delta_N_sf"/>
</dbReference>
<keyword evidence="6 7" id="KW-0066">ATP synthesis</keyword>
<dbReference type="NCBIfam" id="TIGR01145">
    <property type="entry name" value="ATP_synt_delta"/>
    <property type="match status" value="1"/>
</dbReference>
<dbReference type="SUPFAM" id="SSF47928">
    <property type="entry name" value="N-terminal domain of the delta subunit of the F1F0-ATP synthase"/>
    <property type="match status" value="1"/>
</dbReference>
<dbReference type="InterPro" id="IPR000711">
    <property type="entry name" value="ATPase_OSCP/dsu"/>
</dbReference>
<evidence type="ECO:0000256" key="2">
    <source>
        <dbReference type="ARBA" id="ARBA00022448"/>
    </source>
</evidence>
<dbReference type="Pfam" id="PF00213">
    <property type="entry name" value="OSCP"/>
    <property type="match status" value="1"/>
</dbReference>
<dbReference type="PANTHER" id="PTHR11910">
    <property type="entry name" value="ATP SYNTHASE DELTA CHAIN"/>
    <property type="match status" value="1"/>
</dbReference>
<evidence type="ECO:0000313" key="9">
    <source>
        <dbReference type="Proteomes" id="UP000724672"/>
    </source>
</evidence>
<keyword evidence="7" id="KW-1003">Cell membrane</keyword>
<comment type="function">
    <text evidence="7">This protein is part of the stalk that links CF(0) to CF(1). It either transmits conformational changes from CF(0) to CF(1) or is implicated in proton conduction.</text>
</comment>
<dbReference type="EMBL" id="WSFT01000031">
    <property type="protein sequence ID" value="MBS4538324.1"/>
    <property type="molecule type" value="Genomic_DNA"/>
</dbReference>
<organism evidence="8 9">
    <name type="scientific">Anaeromonas frigoriresistens</name>
    <dbReference type="NCBI Taxonomy" id="2683708"/>
    <lineage>
        <taxon>Bacteria</taxon>
        <taxon>Bacillati</taxon>
        <taxon>Bacillota</taxon>
        <taxon>Tissierellia</taxon>
        <taxon>Tissierellales</taxon>
        <taxon>Thermohalobacteraceae</taxon>
        <taxon>Anaeromonas</taxon>
    </lineage>
</organism>
<comment type="similarity">
    <text evidence="7">Belongs to the ATPase delta chain family.</text>
</comment>
<keyword evidence="5 7" id="KW-0472">Membrane</keyword>
<dbReference type="HAMAP" id="MF_01416">
    <property type="entry name" value="ATP_synth_delta_bact"/>
    <property type="match status" value="1"/>
</dbReference>
<proteinExistence type="inferred from homology"/>
<keyword evidence="7" id="KW-0139">CF(1)</keyword>
<accession>A0A942UWY7</accession>
<comment type="subcellular location">
    <subcellularLocation>
        <location evidence="7">Cell membrane</location>
        <topology evidence="7">Peripheral membrane protein</topology>
    </subcellularLocation>
    <subcellularLocation>
        <location evidence="1">Membrane</location>
    </subcellularLocation>
</comment>
<dbReference type="GO" id="GO:0046933">
    <property type="term" value="F:proton-transporting ATP synthase activity, rotational mechanism"/>
    <property type="evidence" value="ECO:0007669"/>
    <property type="project" value="UniProtKB-UniRule"/>
</dbReference>
<evidence type="ECO:0000256" key="5">
    <source>
        <dbReference type="ARBA" id="ARBA00023136"/>
    </source>
</evidence>
<comment type="function">
    <text evidence="7">F(1)F(0) ATP synthase produces ATP from ADP in the presence of a proton or sodium gradient. F-type ATPases consist of two structural domains, F(1) containing the extramembraneous catalytic core and F(0) containing the membrane proton channel, linked together by a central stalk and a peripheral stalk. During catalysis, ATP synthesis in the catalytic domain of F(1) is coupled via a rotary mechanism of the central stalk subunits to proton translocation.</text>
</comment>
<dbReference type="GO" id="GO:0045259">
    <property type="term" value="C:proton-transporting ATP synthase complex"/>
    <property type="evidence" value="ECO:0007669"/>
    <property type="project" value="UniProtKB-KW"/>
</dbReference>
<evidence type="ECO:0000256" key="4">
    <source>
        <dbReference type="ARBA" id="ARBA00023065"/>
    </source>
</evidence>
<protein>
    <recommendedName>
        <fullName evidence="7">ATP synthase subunit delta</fullName>
    </recommendedName>
    <alternativeName>
        <fullName evidence="7">ATP synthase F(1) sector subunit delta</fullName>
    </alternativeName>
    <alternativeName>
        <fullName evidence="7">F-type ATPase subunit delta</fullName>
        <shortName evidence="7">F-ATPase subunit delta</shortName>
    </alternativeName>
</protein>
<dbReference type="PRINTS" id="PR00125">
    <property type="entry name" value="ATPASEDELTA"/>
</dbReference>
<dbReference type="Gene3D" id="1.10.520.20">
    <property type="entry name" value="N-terminal domain of the delta subunit of the F1F0-ATP synthase"/>
    <property type="match status" value="1"/>
</dbReference>
<dbReference type="RefSeq" id="WP_203366250.1">
    <property type="nucleotide sequence ID" value="NZ_WSFT01000031.1"/>
</dbReference>
<comment type="caution">
    <text evidence="8">The sequence shown here is derived from an EMBL/GenBank/DDBJ whole genome shotgun (WGS) entry which is preliminary data.</text>
</comment>
<dbReference type="NCBIfam" id="NF004403">
    <property type="entry name" value="PRK05758.2-4"/>
    <property type="match status" value="1"/>
</dbReference>
<dbReference type="GO" id="GO:0005886">
    <property type="term" value="C:plasma membrane"/>
    <property type="evidence" value="ECO:0007669"/>
    <property type="project" value="UniProtKB-SubCell"/>
</dbReference>
<sequence length="188" mass="21820">MAELIGKRYAQALFEVGVELEKLEDFRDEIVFIAQAFKEEPKLYTIIQHPKVSKTEKRDIIDSIFKDRVSEEISNLLYILIDKDREKSLQDISDEYVNLYNEKFNIVDAQAYTAVEMNEDAKLKLQEKLSKKLDKKVNLVNIVDKDIIGGVLVKIKDKVIDESIRKQLEMLGKNLQSVRVTKKEVKNS</sequence>
<name>A0A942UWY7_9FIRM</name>
<evidence type="ECO:0000256" key="6">
    <source>
        <dbReference type="ARBA" id="ARBA00023310"/>
    </source>
</evidence>
<keyword evidence="2 7" id="KW-0813">Transport</keyword>
<dbReference type="Proteomes" id="UP000724672">
    <property type="component" value="Unassembled WGS sequence"/>
</dbReference>
<evidence type="ECO:0000256" key="7">
    <source>
        <dbReference type="HAMAP-Rule" id="MF_01416"/>
    </source>
</evidence>
<keyword evidence="4 7" id="KW-0406">Ion transport</keyword>
<evidence type="ECO:0000256" key="3">
    <source>
        <dbReference type="ARBA" id="ARBA00022781"/>
    </source>
</evidence>
<gene>
    <name evidence="7" type="primary">atpH</name>
    <name evidence="8" type="ORF">GOQ27_07600</name>
</gene>
<dbReference type="AlphaFoldDB" id="A0A942UWY7"/>
<evidence type="ECO:0000256" key="1">
    <source>
        <dbReference type="ARBA" id="ARBA00004370"/>
    </source>
</evidence>
<keyword evidence="9" id="KW-1185">Reference proteome</keyword>
<reference evidence="8" key="1">
    <citation type="submission" date="2019-12" db="EMBL/GenBank/DDBJ databases">
        <title>Clostridiaceae gen. nov. sp. nov., isolated from sediment in Xinjiang, China.</title>
        <authorList>
            <person name="Zhang R."/>
        </authorList>
    </citation>
    <scope>NUCLEOTIDE SEQUENCE</scope>
    <source>
        <strain evidence="8">D2Q-11</strain>
    </source>
</reference>